<dbReference type="KEGG" id="ccah:DWG20_01365"/>
<dbReference type="EMBL" id="CP031337">
    <property type="protein sequence ID" value="AXK38187.1"/>
    <property type="molecule type" value="Genomic_DNA"/>
</dbReference>
<dbReference type="RefSeq" id="WP_115432069.1">
    <property type="nucleotide sequence ID" value="NZ_CP031337.1"/>
</dbReference>
<protein>
    <submittedName>
        <fullName evidence="2">Phasin family protein</fullName>
    </submittedName>
</protein>
<proteinExistence type="predicted"/>
<feature type="domain" description="Phasin" evidence="1">
    <location>
        <begin position="6"/>
        <end position="105"/>
    </location>
</feature>
<dbReference type="OrthoDB" id="5298576at2"/>
<dbReference type="Proteomes" id="UP000254537">
    <property type="component" value="Chromosome"/>
</dbReference>
<accession>A0A345Y2N5</accession>
<evidence type="ECO:0000259" key="1">
    <source>
        <dbReference type="Pfam" id="PF09361"/>
    </source>
</evidence>
<name>A0A345Y2N5_9NEIS</name>
<reference evidence="2 3" key="1">
    <citation type="submission" date="2018-07" db="EMBL/GenBank/DDBJ databases">
        <title>Crenobacter cavernae sp. nov., isolated from a karst cave.</title>
        <authorList>
            <person name="Zhu H."/>
        </authorList>
    </citation>
    <scope>NUCLEOTIDE SEQUENCE [LARGE SCALE GENOMIC DNA]</scope>
    <source>
        <strain evidence="2 3">K1W11S-77</strain>
    </source>
</reference>
<dbReference type="AlphaFoldDB" id="A0A345Y2N5"/>
<organism evidence="2 3">
    <name type="scientific">Crenobacter cavernae</name>
    <dbReference type="NCBI Taxonomy" id="2290923"/>
    <lineage>
        <taxon>Bacteria</taxon>
        <taxon>Pseudomonadati</taxon>
        <taxon>Pseudomonadota</taxon>
        <taxon>Betaproteobacteria</taxon>
        <taxon>Neisseriales</taxon>
        <taxon>Neisseriaceae</taxon>
        <taxon>Crenobacter</taxon>
    </lineage>
</organism>
<evidence type="ECO:0000313" key="3">
    <source>
        <dbReference type="Proteomes" id="UP000254537"/>
    </source>
</evidence>
<dbReference type="InterPro" id="IPR018968">
    <property type="entry name" value="Phasin"/>
</dbReference>
<gene>
    <name evidence="2" type="ORF">DWG20_01365</name>
</gene>
<evidence type="ECO:0000313" key="2">
    <source>
        <dbReference type="EMBL" id="AXK38187.1"/>
    </source>
</evidence>
<dbReference type="NCBIfam" id="TIGR01841">
    <property type="entry name" value="phasin"/>
    <property type="match status" value="1"/>
</dbReference>
<dbReference type="InterPro" id="IPR010127">
    <property type="entry name" value="Phasin_subfam-1"/>
</dbReference>
<dbReference type="Pfam" id="PF09361">
    <property type="entry name" value="Phasin_2"/>
    <property type="match status" value="1"/>
</dbReference>
<sequence>MSINQQEFSALGQAQLDKAVRFSAILLGSAERFASLQLELSRKLLADNAKVIKSLSEVKDAKALTEWQAAQAQPTIDQAFTVARNVYDASLTTQNEIAAFLEEQVAELNKNVIGGLDRFAKSAPAGSDVAVNAVKTFINTTNAAFESVSQTAKKVSADLAEAGVEAATHSAQAATAAVARKKPATGNDVA</sequence>